<keyword evidence="5" id="KW-0735">Signal-anchor</keyword>
<dbReference type="Pfam" id="PF03567">
    <property type="entry name" value="Sulfotransfer_2"/>
    <property type="match status" value="1"/>
</dbReference>
<keyword evidence="9" id="KW-0325">Glycoprotein</keyword>
<evidence type="ECO:0000256" key="5">
    <source>
        <dbReference type="ARBA" id="ARBA00022968"/>
    </source>
</evidence>
<evidence type="ECO:0000313" key="11">
    <source>
        <dbReference type="EMBL" id="OXA49035.1"/>
    </source>
</evidence>
<evidence type="ECO:0000256" key="9">
    <source>
        <dbReference type="ARBA" id="ARBA00023180"/>
    </source>
</evidence>
<reference evidence="11 12" key="1">
    <citation type="submission" date="2015-12" db="EMBL/GenBank/DDBJ databases">
        <title>The genome of Folsomia candida.</title>
        <authorList>
            <person name="Faddeeva A."/>
            <person name="Derks M.F."/>
            <person name="Anvar Y."/>
            <person name="Smit S."/>
            <person name="Van Straalen N."/>
            <person name="Roelofs D."/>
        </authorList>
    </citation>
    <scope>NUCLEOTIDE SEQUENCE [LARGE SCALE GENOMIC DNA]</scope>
    <source>
        <strain evidence="11 12">VU population</strain>
        <tissue evidence="11">Whole body</tissue>
    </source>
</reference>
<organism evidence="11 12">
    <name type="scientific">Folsomia candida</name>
    <name type="common">Springtail</name>
    <dbReference type="NCBI Taxonomy" id="158441"/>
    <lineage>
        <taxon>Eukaryota</taxon>
        <taxon>Metazoa</taxon>
        <taxon>Ecdysozoa</taxon>
        <taxon>Arthropoda</taxon>
        <taxon>Hexapoda</taxon>
        <taxon>Collembola</taxon>
        <taxon>Entomobryomorpha</taxon>
        <taxon>Isotomoidea</taxon>
        <taxon>Isotomidae</taxon>
        <taxon>Proisotominae</taxon>
        <taxon>Folsomia</taxon>
    </lineage>
</organism>
<evidence type="ECO:0000256" key="4">
    <source>
        <dbReference type="ARBA" id="ARBA00022692"/>
    </source>
</evidence>
<keyword evidence="4" id="KW-0812">Transmembrane</keyword>
<comment type="similarity">
    <text evidence="2">Belongs to the sulfotransferase 3 family.</text>
</comment>
<protein>
    <submittedName>
        <fullName evidence="11">Heparan sulfate 2-O-sulfotransferase pipe</fullName>
    </submittedName>
</protein>
<evidence type="ECO:0000256" key="8">
    <source>
        <dbReference type="ARBA" id="ARBA00023136"/>
    </source>
</evidence>
<evidence type="ECO:0000256" key="10">
    <source>
        <dbReference type="SAM" id="SignalP"/>
    </source>
</evidence>
<comment type="caution">
    <text evidence="11">The sequence shown here is derived from an EMBL/GenBank/DDBJ whole genome shotgun (WGS) entry which is preliminary data.</text>
</comment>
<evidence type="ECO:0000256" key="7">
    <source>
        <dbReference type="ARBA" id="ARBA00023034"/>
    </source>
</evidence>
<dbReference type="InterPro" id="IPR005331">
    <property type="entry name" value="Sulfotransferase"/>
</dbReference>
<keyword evidence="8" id="KW-0472">Membrane</keyword>
<evidence type="ECO:0000313" key="12">
    <source>
        <dbReference type="Proteomes" id="UP000198287"/>
    </source>
</evidence>
<dbReference type="Proteomes" id="UP000198287">
    <property type="component" value="Unassembled WGS sequence"/>
</dbReference>
<feature type="signal peptide" evidence="10">
    <location>
        <begin position="1"/>
        <end position="22"/>
    </location>
</feature>
<dbReference type="InterPro" id="IPR027417">
    <property type="entry name" value="P-loop_NTPase"/>
</dbReference>
<gene>
    <name evidence="11" type="ORF">Fcan01_16132</name>
</gene>
<evidence type="ECO:0000256" key="1">
    <source>
        <dbReference type="ARBA" id="ARBA00004323"/>
    </source>
</evidence>
<sequence>MSTLYFLPVFLLICSTSGSVFTEMFQNTSAMSPNSSTDGSLFSETHQNTNITPSNPDLIFFNRVPKVGSTMMINLLRRLSFRNGVAFFQDAAHPGMQARLNCVQEADLAHLLCQLPKQPPSVYTKHVAMVNFTRGGGGCAQVVYINMVRDPLERMISWYYYMRLGGVRNFVAKMRKNNKPEDDKWLQRDFSTCVLQNYDECRFEGAHENVWSQMMFFCGMDERCNEKNGAWALSRAMENVDKYYSVVGVLEELDLSLEVFEAYIPRVFAGARETYLKNKETMVTINKNLEKPNIPEDVKQLVRDQMGNEVKFYEFCKQRLHLQAKFAKQVNTHTKTVLLNNGSRSEDEK</sequence>
<dbReference type="GO" id="GO:0008146">
    <property type="term" value="F:sulfotransferase activity"/>
    <property type="evidence" value="ECO:0007669"/>
    <property type="project" value="InterPro"/>
</dbReference>
<comment type="subcellular location">
    <subcellularLocation>
        <location evidence="1">Golgi apparatus membrane</location>
        <topology evidence="1">Single-pass type II membrane protein</topology>
    </subcellularLocation>
</comment>
<keyword evidence="7" id="KW-0333">Golgi apparatus</keyword>
<keyword evidence="3 11" id="KW-0808">Transferase</keyword>
<name>A0A226DU58_FOLCA</name>
<proteinExistence type="inferred from homology"/>
<dbReference type="Gene3D" id="3.40.50.300">
    <property type="entry name" value="P-loop containing nucleotide triphosphate hydrolases"/>
    <property type="match status" value="1"/>
</dbReference>
<evidence type="ECO:0000256" key="3">
    <source>
        <dbReference type="ARBA" id="ARBA00022679"/>
    </source>
</evidence>
<dbReference type="OrthoDB" id="10019582at2759"/>
<feature type="chain" id="PRO_5012556300" evidence="10">
    <location>
        <begin position="23"/>
        <end position="349"/>
    </location>
</feature>
<dbReference type="GO" id="GO:0000139">
    <property type="term" value="C:Golgi membrane"/>
    <property type="evidence" value="ECO:0007669"/>
    <property type="project" value="UniProtKB-SubCell"/>
</dbReference>
<dbReference type="InterPro" id="IPR007734">
    <property type="entry name" value="Heparan_SO4_2-O-STrfase"/>
</dbReference>
<keyword evidence="10" id="KW-0732">Signal</keyword>
<dbReference type="EMBL" id="LNIX01000011">
    <property type="protein sequence ID" value="OXA49035.1"/>
    <property type="molecule type" value="Genomic_DNA"/>
</dbReference>
<dbReference type="SUPFAM" id="SSF52540">
    <property type="entry name" value="P-loop containing nucleoside triphosphate hydrolases"/>
    <property type="match status" value="1"/>
</dbReference>
<dbReference type="PANTHER" id="PTHR12129:SF20">
    <property type="entry name" value="HEPARAN SULFATE 2-O-SULFOTRANSFERASE PIPE"/>
    <property type="match status" value="1"/>
</dbReference>
<evidence type="ECO:0000256" key="2">
    <source>
        <dbReference type="ARBA" id="ARBA00010569"/>
    </source>
</evidence>
<keyword evidence="12" id="KW-1185">Reference proteome</keyword>
<accession>A0A226DU58</accession>
<dbReference type="OMA" id="PMPIYVN"/>
<evidence type="ECO:0000256" key="6">
    <source>
        <dbReference type="ARBA" id="ARBA00022989"/>
    </source>
</evidence>
<keyword evidence="6" id="KW-1133">Transmembrane helix</keyword>
<dbReference type="AlphaFoldDB" id="A0A226DU58"/>
<dbReference type="PANTHER" id="PTHR12129">
    <property type="entry name" value="HEPARAN SULFATE 2-O-SULFOTRANSFERASE"/>
    <property type="match status" value="1"/>
</dbReference>